<keyword evidence="3" id="KW-1133">Transmembrane helix</keyword>
<dbReference type="EMBL" id="UFVS01000002">
    <property type="protein sequence ID" value="SUY53536.1"/>
    <property type="molecule type" value="Genomic_DNA"/>
</dbReference>
<feature type="transmembrane region" description="Helical" evidence="3">
    <location>
        <begin position="34"/>
        <end position="56"/>
    </location>
</feature>
<keyword evidence="3" id="KW-0472">Membrane</keyword>
<dbReference type="RefSeq" id="WP_076561047.1">
    <property type="nucleotide sequence ID" value="NZ_CP033929.1"/>
</dbReference>
<dbReference type="Proteomes" id="UP000185725">
    <property type="component" value="Unassembled WGS sequence"/>
</dbReference>
<feature type="transmembrane region" description="Helical" evidence="3">
    <location>
        <begin position="7"/>
        <end position="28"/>
    </location>
</feature>
<feature type="transmembrane region" description="Helical" evidence="3">
    <location>
        <begin position="130"/>
        <end position="149"/>
    </location>
</feature>
<evidence type="ECO:0000313" key="4">
    <source>
        <dbReference type="EMBL" id="SIQ67872.1"/>
    </source>
</evidence>
<keyword evidence="3" id="KW-0812">Transmembrane</keyword>
<reference evidence="4 6" key="1">
    <citation type="submission" date="2017-01" db="EMBL/GenBank/DDBJ databases">
        <authorList>
            <person name="Varghese N."/>
            <person name="Submissions S."/>
        </authorList>
    </citation>
    <scope>NUCLEOTIDE SEQUENCE [LARGE SCALE GENOMIC DNA]</scope>
    <source>
        <strain evidence="4 6">ATCC 27950</strain>
    </source>
</reference>
<evidence type="ECO:0000313" key="6">
    <source>
        <dbReference type="Proteomes" id="UP000185725"/>
    </source>
</evidence>
<dbReference type="Proteomes" id="UP000255231">
    <property type="component" value="Unassembled WGS sequence"/>
</dbReference>
<keyword evidence="1 2" id="KW-0808">Transferase</keyword>
<protein>
    <submittedName>
        <fullName evidence="4">CDP-diacylglycerol---serine O-phosphatidyltransferase</fullName>
    </submittedName>
    <submittedName>
        <fullName evidence="5">CDP-diacylglycerol-serine O-phosphatidyltransferase</fullName>
    </submittedName>
</protein>
<comment type="similarity">
    <text evidence="2">Belongs to the CDP-alcohol phosphatidyltransferase class-I family.</text>
</comment>
<dbReference type="AlphaFoldDB" id="A0A381JQ22"/>
<feature type="transmembrane region" description="Helical" evidence="3">
    <location>
        <begin position="105"/>
        <end position="123"/>
    </location>
</feature>
<dbReference type="OrthoDB" id="9777147at2"/>
<organism evidence="5 7">
    <name type="scientific">Chryseobacterium indoltheticum</name>
    <dbReference type="NCBI Taxonomy" id="254"/>
    <lineage>
        <taxon>Bacteria</taxon>
        <taxon>Pseudomonadati</taxon>
        <taxon>Bacteroidota</taxon>
        <taxon>Flavobacteriia</taxon>
        <taxon>Flavobacteriales</taxon>
        <taxon>Weeksellaceae</taxon>
        <taxon>Chryseobacterium group</taxon>
        <taxon>Chryseobacterium</taxon>
    </lineage>
</organism>
<dbReference type="PROSITE" id="PS51257">
    <property type="entry name" value="PROKAR_LIPOPROTEIN"/>
    <property type="match status" value="1"/>
</dbReference>
<dbReference type="PROSITE" id="PS00379">
    <property type="entry name" value="CDP_ALCOHOL_P_TRANSF"/>
    <property type="match status" value="1"/>
</dbReference>
<dbReference type="GeneID" id="303675489"/>
<dbReference type="GO" id="GO:0008654">
    <property type="term" value="P:phospholipid biosynthetic process"/>
    <property type="evidence" value="ECO:0007669"/>
    <property type="project" value="InterPro"/>
</dbReference>
<dbReference type="GO" id="GO:0016020">
    <property type="term" value="C:membrane"/>
    <property type="evidence" value="ECO:0007669"/>
    <property type="project" value="InterPro"/>
</dbReference>
<evidence type="ECO:0000313" key="5">
    <source>
        <dbReference type="EMBL" id="SUY53536.1"/>
    </source>
</evidence>
<feature type="transmembrane region" description="Helical" evidence="3">
    <location>
        <begin position="169"/>
        <end position="189"/>
    </location>
</feature>
<dbReference type="InterPro" id="IPR000462">
    <property type="entry name" value="CDP-OH_P_trans"/>
</dbReference>
<feature type="transmembrane region" description="Helical" evidence="3">
    <location>
        <begin position="68"/>
        <end position="85"/>
    </location>
</feature>
<accession>A0A381JQ22</accession>
<name>A0A381JQ22_9FLAO</name>
<dbReference type="Gene3D" id="1.20.120.1760">
    <property type="match status" value="1"/>
</dbReference>
<dbReference type="Pfam" id="PF01066">
    <property type="entry name" value="CDP-OH_P_transf"/>
    <property type="match status" value="1"/>
</dbReference>
<dbReference type="InterPro" id="IPR043130">
    <property type="entry name" value="CDP-OH_PTrfase_TM_dom"/>
</dbReference>
<keyword evidence="6" id="KW-1185">Reference proteome</keyword>
<proteinExistence type="inferred from homology"/>
<dbReference type="InterPro" id="IPR048254">
    <property type="entry name" value="CDP_ALCOHOL_P_TRANSF_CS"/>
</dbReference>
<sequence>MNFIKNNLANAITLGNLFSGCVGAVHLILGDYQTTAICIILSLVLDFFDGFVARALKANSNLGTQLDSLADMVSFGFIPGLAMFKMLEPFGNEVFGLQLPVEIKYFGFLITLFSCLRLAIFNLDEEQKYYFKGLNTPSNTILIFGIYYISQSGPHQVPQFFNISNFNILQIGLFPLIILTIISSWILISPIKMIAMKFKSMKLQDNYPKLALLIGSILILAIFKIVGIPMVILYYIFISIIFQKQLK</sequence>
<evidence type="ECO:0000313" key="7">
    <source>
        <dbReference type="Proteomes" id="UP000255231"/>
    </source>
</evidence>
<dbReference type="GO" id="GO:0016780">
    <property type="term" value="F:phosphotransferase activity, for other substituted phosphate groups"/>
    <property type="evidence" value="ECO:0007669"/>
    <property type="project" value="InterPro"/>
</dbReference>
<reference evidence="5 7" key="2">
    <citation type="submission" date="2018-06" db="EMBL/GenBank/DDBJ databases">
        <authorList>
            <consortium name="Pathogen Informatics"/>
            <person name="Doyle S."/>
        </authorList>
    </citation>
    <scope>NUCLEOTIDE SEQUENCE [LARGE SCALE GENOMIC DNA]</scope>
    <source>
        <strain evidence="5 7">NCTC13560</strain>
    </source>
</reference>
<evidence type="ECO:0000256" key="3">
    <source>
        <dbReference type="SAM" id="Phobius"/>
    </source>
</evidence>
<feature type="transmembrane region" description="Helical" evidence="3">
    <location>
        <begin position="210"/>
        <end position="242"/>
    </location>
</feature>
<dbReference type="KEGG" id="cil:EG358_17445"/>
<gene>
    <name evidence="5" type="ORF">NCTC13560_03465</name>
    <name evidence="4" type="ORF">SAMN05421682_107111</name>
</gene>
<evidence type="ECO:0000256" key="1">
    <source>
        <dbReference type="ARBA" id="ARBA00022679"/>
    </source>
</evidence>
<evidence type="ECO:0000256" key="2">
    <source>
        <dbReference type="RuleBase" id="RU003750"/>
    </source>
</evidence>
<dbReference type="EMBL" id="FTMF01000007">
    <property type="protein sequence ID" value="SIQ67872.1"/>
    <property type="molecule type" value="Genomic_DNA"/>
</dbReference>